<feature type="domain" description="Peptidase S8/S53" evidence="8">
    <location>
        <begin position="43"/>
        <end position="308"/>
    </location>
</feature>
<dbReference type="Pfam" id="PF00082">
    <property type="entry name" value="Peptidase_S8"/>
    <property type="match status" value="2"/>
</dbReference>
<keyword evidence="2 5" id="KW-0645">Protease</keyword>
<dbReference type="SUPFAM" id="SSF52743">
    <property type="entry name" value="Subtilisin-like"/>
    <property type="match status" value="2"/>
</dbReference>
<comment type="similarity">
    <text evidence="1 5 6">Belongs to the peptidase S8 family.</text>
</comment>
<evidence type="ECO:0000313" key="10">
    <source>
        <dbReference type="RefSeq" id="XP_019624541.1"/>
    </source>
</evidence>
<dbReference type="InterPro" id="IPR023827">
    <property type="entry name" value="Peptidase_S8_Asp-AS"/>
</dbReference>
<dbReference type="InterPro" id="IPR036852">
    <property type="entry name" value="Peptidase_S8/S53_dom_sf"/>
</dbReference>
<dbReference type="InterPro" id="IPR023828">
    <property type="entry name" value="Peptidase_S8_Ser-AS"/>
</dbReference>
<dbReference type="KEGG" id="bbel:109470176"/>
<dbReference type="PROSITE" id="PS00136">
    <property type="entry name" value="SUBTILASE_ASP"/>
    <property type="match status" value="1"/>
</dbReference>
<dbReference type="AlphaFoldDB" id="A0A6P4Z4N0"/>
<organism evidence="9 10">
    <name type="scientific">Branchiostoma belcheri</name>
    <name type="common">Amphioxus</name>
    <dbReference type="NCBI Taxonomy" id="7741"/>
    <lineage>
        <taxon>Eukaryota</taxon>
        <taxon>Metazoa</taxon>
        <taxon>Chordata</taxon>
        <taxon>Cephalochordata</taxon>
        <taxon>Leptocardii</taxon>
        <taxon>Amphioxiformes</taxon>
        <taxon>Branchiostomatidae</taxon>
        <taxon>Branchiostoma</taxon>
    </lineage>
</organism>
<evidence type="ECO:0000256" key="7">
    <source>
        <dbReference type="SAM" id="MobiDB-lite"/>
    </source>
</evidence>
<dbReference type="GO" id="GO:0006508">
    <property type="term" value="P:proteolysis"/>
    <property type="evidence" value="ECO:0007669"/>
    <property type="project" value="UniProtKB-KW"/>
</dbReference>
<evidence type="ECO:0000256" key="2">
    <source>
        <dbReference type="ARBA" id="ARBA00022670"/>
    </source>
</evidence>
<dbReference type="InterPro" id="IPR050131">
    <property type="entry name" value="Peptidase_S8_subtilisin-like"/>
</dbReference>
<evidence type="ECO:0000259" key="8">
    <source>
        <dbReference type="Pfam" id="PF00082"/>
    </source>
</evidence>
<keyword evidence="9" id="KW-1185">Reference proteome</keyword>
<dbReference type="GO" id="GO:0004252">
    <property type="term" value="F:serine-type endopeptidase activity"/>
    <property type="evidence" value="ECO:0007669"/>
    <property type="project" value="UniProtKB-UniRule"/>
</dbReference>
<dbReference type="OrthoDB" id="206201at2759"/>
<dbReference type="PANTHER" id="PTHR43806:SF11">
    <property type="entry name" value="CEREVISIN-RELATED"/>
    <property type="match status" value="1"/>
</dbReference>
<feature type="domain" description="Peptidase S8/S53" evidence="8">
    <location>
        <begin position="825"/>
        <end position="1064"/>
    </location>
</feature>
<keyword evidence="3 5" id="KW-0378">Hydrolase</keyword>
<feature type="region of interest" description="Disordered" evidence="7">
    <location>
        <begin position="71"/>
        <end position="91"/>
    </location>
</feature>
<feature type="active site" description="Charge relay system" evidence="5">
    <location>
        <position position="275"/>
    </location>
</feature>
<dbReference type="CDD" id="cd00306">
    <property type="entry name" value="Peptidases_S8_S53"/>
    <property type="match status" value="2"/>
</dbReference>
<protein>
    <submittedName>
        <fullName evidence="10">Uncharacterized protein LOC109470176</fullName>
    </submittedName>
</protein>
<evidence type="ECO:0000256" key="6">
    <source>
        <dbReference type="RuleBase" id="RU003355"/>
    </source>
</evidence>
<comment type="caution">
    <text evidence="5">Lacks conserved residue(s) required for the propagation of feature annotation.</text>
</comment>
<proteinExistence type="inferred from homology"/>
<accession>A0A6P4Z4N0</accession>
<evidence type="ECO:0000313" key="9">
    <source>
        <dbReference type="Proteomes" id="UP000515135"/>
    </source>
</evidence>
<name>A0A6P4Z4N0_BRABE</name>
<evidence type="ECO:0000256" key="3">
    <source>
        <dbReference type="ARBA" id="ARBA00022801"/>
    </source>
</evidence>
<evidence type="ECO:0000256" key="1">
    <source>
        <dbReference type="ARBA" id="ARBA00011073"/>
    </source>
</evidence>
<dbReference type="RefSeq" id="XP_019624541.1">
    <property type="nucleotide sequence ID" value="XM_019768982.1"/>
</dbReference>
<sequence length="1089" mass="119318">MEWQGSKYEYGFLHIQDCWSRLSEADSLNLKESWIAWRKKYPVKVAVLDSGIKRDHQAFAHIPKAEIQGKNFISPGTDDDNIDDDKKKNKGHGTKCAAIIAGGCYIAEEYKKVVKKSECKKGAKKNADPFPFWNGVAPFVNLYICKTELIVDAIKNLVGEKKNSGLQVDVISLSMGLEKYNADLEKCIQEASLNNIIVVCAASNDGHKSSNAIWFPARFGHVICVGSHDCLGHASNFTPVGREIDILGPGELSSACPVHGKPEVTNAVDEAEGTSFAAPFVAGLVAIILANAQRIGGPSLRNAISNNVVMKQILREMASEPGDHSQSRGHGSLDLLRIFDFSHDFFRQIVGNITPLSPPPEPDEDYKLRNYDLRKVATNMTRPDQLLQDVEFASTMESVILRLPEHSNQPKDLDLEVFCNKIKTEVTEISCLSLPSPSDAAYMYGDTTGSAALTEFLTQLGGDLVNSVEDLWLKGTETKLTIEDIKKILQALRALKSASTSQLTVHCEEVDALELIKFKPTPDEIPHIANVMVIIHHGNEMCKYRRLLVEQTGQPAEMEHTLPNTCITVEACSPECRQKVPCDSHQSSGPWEKQVVSKDGSMINLKFPISPKSDEGKKTLLSQAMNTVKTKVKPRGKVSCLILPCVSDAVLEDMEGVEALKAVLDETGQVNNLLHLWCGGTENEPLEWQHLTEILQYLQQKRKAAQSLTVHFYQIKELKGNLSDISDVNVKVIIHHRDSAAVCTWRQAQGFRVGKEHTIGTGGIVTVEACPPGCTCNSTRKEVVSAEDMACDIISCDNPTSRDGAASLRATIKKHAGNLKEDVHVTVAVLGSGINLDHKDVTQIIMDKACFVPQESWDLSVDTLGTGTALASIATSFAPAHTRLLTAKVMDEQGKSNPAWVARAVDWAANHGTYPADVILIPVGFEKFDHRVYKAVTEAQKNGKIVIAAAARNTEAREISYPARHGDVICVGSHSGFGVKGREMDFLMVGEKSINKYSSVSGTSVAAAMATAVVGFTLLYAESVSETPGEESLRDQLKSNTMIRELLREACSSRGFHTPDRGYGTLDPDRLFKWGPQHFKELVKKITGT</sequence>
<evidence type="ECO:0000256" key="4">
    <source>
        <dbReference type="ARBA" id="ARBA00022825"/>
    </source>
</evidence>
<dbReference type="InterPro" id="IPR000209">
    <property type="entry name" value="Peptidase_S8/S53_dom"/>
</dbReference>
<dbReference type="Proteomes" id="UP000515135">
    <property type="component" value="Unplaced"/>
</dbReference>
<gene>
    <name evidence="10" type="primary">LOC109470176</name>
</gene>
<feature type="active site" description="Charge relay system" evidence="5">
    <location>
        <position position="49"/>
    </location>
</feature>
<dbReference type="Gene3D" id="3.40.50.200">
    <property type="entry name" value="Peptidase S8/S53 domain"/>
    <property type="match status" value="2"/>
</dbReference>
<dbReference type="PROSITE" id="PS51892">
    <property type="entry name" value="SUBTILASE"/>
    <property type="match status" value="2"/>
</dbReference>
<keyword evidence="4 5" id="KW-0720">Serine protease</keyword>
<evidence type="ECO:0000256" key="5">
    <source>
        <dbReference type="PROSITE-ProRule" id="PRU01240"/>
    </source>
</evidence>
<dbReference type="GeneID" id="109470176"/>
<reference evidence="10" key="1">
    <citation type="submission" date="2025-08" db="UniProtKB">
        <authorList>
            <consortium name="RefSeq"/>
        </authorList>
    </citation>
    <scope>IDENTIFICATION</scope>
    <source>
        <tissue evidence="10">Gonad</tissue>
    </source>
</reference>
<dbReference type="PRINTS" id="PR00723">
    <property type="entry name" value="SUBTILISIN"/>
</dbReference>
<feature type="active site" description="Charge relay system" evidence="5">
    <location>
        <position position="92"/>
    </location>
</feature>
<dbReference type="PANTHER" id="PTHR43806">
    <property type="entry name" value="PEPTIDASE S8"/>
    <property type="match status" value="1"/>
</dbReference>
<dbReference type="PROSITE" id="PS00138">
    <property type="entry name" value="SUBTILASE_SER"/>
    <property type="match status" value="1"/>
</dbReference>
<dbReference type="InterPro" id="IPR015500">
    <property type="entry name" value="Peptidase_S8_subtilisin-rel"/>
</dbReference>